<comment type="catalytic activity">
    <reaction evidence="4">
        <text>a 4-saturated-(3S)-3-hydroxyacyl-CoA = a (3E)-enoyl-CoA + H2O</text>
        <dbReference type="Rhea" id="RHEA:20724"/>
        <dbReference type="ChEBI" id="CHEBI:15377"/>
        <dbReference type="ChEBI" id="CHEBI:58521"/>
        <dbReference type="ChEBI" id="CHEBI:137480"/>
        <dbReference type="EC" id="4.2.1.17"/>
    </reaction>
</comment>
<organism evidence="6 7">
    <name type="scientific">Microbacterium insulae</name>
    <dbReference type="NCBI Taxonomy" id="483014"/>
    <lineage>
        <taxon>Bacteria</taxon>
        <taxon>Bacillati</taxon>
        <taxon>Actinomycetota</taxon>
        <taxon>Actinomycetes</taxon>
        <taxon>Micrococcales</taxon>
        <taxon>Microbacteriaceae</taxon>
        <taxon>Microbacterium</taxon>
    </lineage>
</organism>
<sequence length="255" mass="26371">MITTSVHEDVATLTIDRRDIHNALDTATLLDLESALGDLAARDDVAVVIVTGAGERAFVAGGDLAELAQPAGVRESLGLPMQRVFDRVARFPKPTIAAVNGMALGGGLELALACDIRLCAETATFALPELGWSLLPAAGGITRLVSVIGAGRALELVLTGRRFDAAEALRIGVVTAVLPSDELLTAAHEAARVIADKAPLAVRVARLVTSVAAESGTNAALIAETLGSAALHGTSDRDEGRRAFVEKRAPRFGGK</sequence>
<dbReference type="Pfam" id="PF00378">
    <property type="entry name" value="ECH_1"/>
    <property type="match status" value="1"/>
</dbReference>
<keyword evidence="2" id="KW-0456">Lyase</keyword>
<dbReference type="InterPro" id="IPR014748">
    <property type="entry name" value="Enoyl-CoA_hydra_C"/>
</dbReference>
<keyword evidence="7" id="KW-1185">Reference proteome</keyword>
<dbReference type="Gene3D" id="1.10.12.10">
    <property type="entry name" value="Lyase 2-enoyl-coa Hydratase, Chain A, domain 2"/>
    <property type="match status" value="1"/>
</dbReference>
<comment type="catalytic activity">
    <reaction evidence="3">
        <text>a (3S)-3-hydroxyacyl-CoA = a (2E)-enoyl-CoA + H2O</text>
        <dbReference type="Rhea" id="RHEA:16105"/>
        <dbReference type="ChEBI" id="CHEBI:15377"/>
        <dbReference type="ChEBI" id="CHEBI:57318"/>
        <dbReference type="ChEBI" id="CHEBI:58856"/>
        <dbReference type="EC" id="4.2.1.17"/>
    </reaction>
</comment>
<comment type="caution">
    <text evidence="6">The sequence shown here is derived from an EMBL/GenBank/DDBJ whole genome shotgun (WGS) entry which is preliminary data.</text>
</comment>
<evidence type="ECO:0000256" key="2">
    <source>
        <dbReference type="ARBA" id="ARBA00023239"/>
    </source>
</evidence>
<dbReference type="PROSITE" id="PS00166">
    <property type="entry name" value="ENOYL_COA_HYDRATASE"/>
    <property type="match status" value="1"/>
</dbReference>
<dbReference type="SUPFAM" id="SSF52096">
    <property type="entry name" value="ClpP/crotonase"/>
    <property type="match status" value="1"/>
</dbReference>
<evidence type="ECO:0000313" key="6">
    <source>
        <dbReference type="EMBL" id="MFD0790411.1"/>
    </source>
</evidence>
<gene>
    <name evidence="6" type="ORF">ACFQ0P_08375</name>
</gene>
<dbReference type="InterPro" id="IPR001753">
    <property type="entry name" value="Enoyl-CoA_hydra/iso"/>
</dbReference>
<evidence type="ECO:0000256" key="4">
    <source>
        <dbReference type="ARBA" id="ARBA00023717"/>
    </source>
</evidence>
<reference evidence="7" key="1">
    <citation type="journal article" date="2019" name="Int. J. Syst. Evol. Microbiol.">
        <title>The Global Catalogue of Microorganisms (GCM) 10K type strain sequencing project: providing services to taxonomists for standard genome sequencing and annotation.</title>
        <authorList>
            <consortium name="The Broad Institute Genomics Platform"/>
            <consortium name="The Broad Institute Genome Sequencing Center for Infectious Disease"/>
            <person name="Wu L."/>
            <person name="Ma J."/>
        </authorList>
    </citation>
    <scope>NUCLEOTIDE SEQUENCE [LARGE SCALE GENOMIC DNA]</scope>
    <source>
        <strain evidence="7">CCUG 54523</strain>
    </source>
</reference>
<evidence type="ECO:0000313" key="7">
    <source>
        <dbReference type="Proteomes" id="UP001597055"/>
    </source>
</evidence>
<dbReference type="Proteomes" id="UP001597055">
    <property type="component" value="Unassembled WGS sequence"/>
</dbReference>
<dbReference type="Gene3D" id="3.90.226.10">
    <property type="entry name" value="2-enoyl-CoA Hydratase, Chain A, domain 1"/>
    <property type="match status" value="1"/>
</dbReference>
<protein>
    <submittedName>
        <fullName evidence="6">Enoyl-CoA hydratase/isomerase family protein</fullName>
    </submittedName>
</protein>
<evidence type="ECO:0000256" key="3">
    <source>
        <dbReference type="ARBA" id="ARBA00023709"/>
    </source>
</evidence>
<accession>A0ABW3AHZ7</accession>
<evidence type="ECO:0000256" key="1">
    <source>
        <dbReference type="ARBA" id="ARBA00005254"/>
    </source>
</evidence>
<dbReference type="RefSeq" id="WP_204978223.1">
    <property type="nucleotide sequence ID" value="NZ_JBHTII010000001.1"/>
</dbReference>
<dbReference type="CDD" id="cd06558">
    <property type="entry name" value="crotonase-like"/>
    <property type="match status" value="1"/>
</dbReference>
<dbReference type="PANTHER" id="PTHR11941">
    <property type="entry name" value="ENOYL-COA HYDRATASE-RELATED"/>
    <property type="match status" value="1"/>
</dbReference>
<dbReference type="InterPro" id="IPR029045">
    <property type="entry name" value="ClpP/crotonase-like_dom_sf"/>
</dbReference>
<dbReference type="InterPro" id="IPR018376">
    <property type="entry name" value="Enoyl-CoA_hyd/isom_CS"/>
</dbReference>
<comment type="similarity">
    <text evidence="1 5">Belongs to the enoyl-CoA hydratase/isomerase family.</text>
</comment>
<evidence type="ECO:0000256" key="5">
    <source>
        <dbReference type="RuleBase" id="RU003707"/>
    </source>
</evidence>
<name>A0ABW3AHZ7_9MICO</name>
<dbReference type="PANTHER" id="PTHR11941:SF54">
    <property type="entry name" value="ENOYL-COA HYDRATASE, MITOCHONDRIAL"/>
    <property type="match status" value="1"/>
</dbReference>
<proteinExistence type="inferred from homology"/>
<dbReference type="EMBL" id="JBHTII010000001">
    <property type="protein sequence ID" value="MFD0790411.1"/>
    <property type="molecule type" value="Genomic_DNA"/>
</dbReference>